<name>A0A0L8HTP9_OCTBM</name>
<dbReference type="STRING" id="37653.A0A0L8HTP9"/>
<protein>
    <submittedName>
        <fullName evidence="1">Uncharacterized protein</fullName>
    </submittedName>
</protein>
<organism evidence="1">
    <name type="scientific">Octopus bimaculoides</name>
    <name type="common">California two-spotted octopus</name>
    <dbReference type="NCBI Taxonomy" id="37653"/>
    <lineage>
        <taxon>Eukaryota</taxon>
        <taxon>Metazoa</taxon>
        <taxon>Spiralia</taxon>
        <taxon>Lophotrochozoa</taxon>
        <taxon>Mollusca</taxon>
        <taxon>Cephalopoda</taxon>
        <taxon>Coleoidea</taxon>
        <taxon>Octopodiformes</taxon>
        <taxon>Octopoda</taxon>
        <taxon>Incirrata</taxon>
        <taxon>Octopodidae</taxon>
        <taxon>Octopus</taxon>
    </lineage>
</organism>
<gene>
    <name evidence="1" type="ORF">OCBIM_22007172mg</name>
</gene>
<dbReference type="PANTHER" id="PTHR38681">
    <property type="entry name" value="RETROVIRUS-RELATED POL POLYPROTEIN FROM TRANSPOSON 412-LIKE PROTEIN-RELATED"/>
    <property type="match status" value="1"/>
</dbReference>
<sequence length="143" mass="16098">MSRNGPRIASLVRKAYRNSNWLEYLLLVLHGIRSTVKEEIATTPAELVYGTTLSLLGQMITSVAPKDNPDPANYIYRLRGYMSLLPFIALRSQYVTTNYPLNIQQGTQVFVRNDDIRPPFQPPHSGAFKVLCRTPKTRSASTA</sequence>
<dbReference type="AlphaFoldDB" id="A0A0L8HTP9"/>
<dbReference type="PANTHER" id="PTHR38681:SF1">
    <property type="entry name" value="RETROVIRUS-RELATED POL POLYPROTEIN FROM TRANSPOSON 412-LIKE PROTEIN"/>
    <property type="match status" value="1"/>
</dbReference>
<dbReference type="OrthoDB" id="10053156at2759"/>
<accession>A0A0L8HTP9</accession>
<evidence type="ECO:0000313" key="1">
    <source>
        <dbReference type="EMBL" id="KOF92120.1"/>
    </source>
</evidence>
<reference evidence="1" key="1">
    <citation type="submission" date="2015-07" db="EMBL/GenBank/DDBJ databases">
        <title>MeaNS - Measles Nucleotide Surveillance Program.</title>
        <authorList>
            <person name="Tran T."/>
            <person name="Druce J."/>
        </authorList>
    </citation>
    <scope>NUCLEOTIDE SEQUENCE</scope>
    <source>
        <strain evidence="1">UCB-OBI-ISO-001</strain>
        <tissue evidence="1">Gonad</tissue>
    </source>
</reference>
<proteinExistence type="predicted"/>
<dbReference type="EMBL" id="KQ417388">
    <property type="protein sequence ID" value="KOF92120.1"/>
    <property type="molecule type" value="Genomic_DNA"/>
</dbReference>